<dbReference type="RefSeq" id="WP_207154676.1">
    <property type="nucleotide sequence ID" value="NZ_AP024484.1"/>
</dbReference>
<evidence type="ECO:0000313" key="1">
    <source>
        <dbReference type="EMBL" id="BCS84507.1"/>
    </source>
</evidence>
<protein>
    <submittedName>
        <fullName evidence="1">Uncharacterized protein</fullName>
    </submittedName>
</protein>
<dbReference type="Proteomes" id="UP001319045">
    <property type="component" value="Chromosome"/>
</dbReference>
<evidence type="ECO:0000313" key="2">
    <source>
        <dbReference type="Proteomes" id="UP001319045"/>
    </source>
</evidence>
<reference evidence="1 2" key="1">
    <citation type="journal article" date="2022" name="Int. J. Syst. Evol. Microbiol.">
        <title>Prevotella herbatica sp. nov., a plant polysaccharide-decomposing anaerobic bacterium isolated from a methanogenic reactor.</title>
        <authorList>
            <person name="Uek A."/>
            <person name="Tonouchi A."/>
            <person name="Kaku N."/>
            <person name="Ueki K."/>
        </authorList>
    </citation>
    <scope>NUCLEOTIDE SEQUENCE [LARGE SCALE GENOMIC DNA]</scope>
    <source>
        <strain evidence="1 2">WR041</strain>
    </source>
</reference>
<proteinExistence type="predicted"/>
<gene>
    <name evidence="1" type="ORF">prwr041_04000</name>
</gene>
<keyword evidence="2" id="KW-1185">Reference proteome</keyword>
<accession>A0ABM7NVV8</accession>
<name>A0ABM7NVV8_9BACT</name>
<organism evidence="1 2">
    <name type="scientific">Prevotella herbatica</name>
    <dbReference type="NCBI Taxonomy" id="2801997"/>
    <lineage>
        <taxon>Bacteria</taxon>
        <taxon>Pseudomonadati</taxon>
        <taxon>Bacteroidota</taxon>
        <taxon>Bacteroidia</taxon>
        <taxon>Bacteroidales</taxon>
        <taxon>Prevotellaceae</taxon>
        <taxon>Prevotella</taxon>
    </lineage>
</organism>
<sequence length="110" mass="12423">MGAIINFESIYNELKDAVINIAVSSYKNYKNAVIPDVTAYLDKEKGKIEEYTLQLSQNAITEDEFKFNVKGLKDLCEMKALEQCGVTQIELDKLKSNIKNTIITTILSKI</sequence>
<dbReference type="EMBL" id="AP024484">
    <property type="protein sequence ID" value="BCS84507.1"/>
    <property type="molecule type" value="Genomic_DNA"/>
</dbReference>